<dbReference type="Proteomes" id="UP001275084">
    <property type="component" value="Unassembled WGS sequence"/>
</dbReference>
<name>A0AAJ0HGV0_9PEZI</name>
<protein>
    <submittedName>
        <fullName evidence="1">Uncharacterized protein</fullName>
    </submittedName>
</protein>
<dbReference type="AlphaFoldDB" id="A0AAJ0HGV0"/>
<organism evidence="1 2">
    <name type="scientific">Lasiosphaeria hispida</name>
    <dbReference type="NCBI Taxonomy" id="260671"/>
    <lineage>
        <taxon>Eukaryota</taxon>
        <taxon>Fungi</taxon>
        <taxon>Dikarya</taxon>
        <taxon>Ascomycota</taxon>
        <taxon>Pezizomycotina</taxon>
        <taxon>Sordariomycetes</taxon>
        <taxon>Sordariomycetidae</taxon>
        <taxon>Sordariales</taxon>
        <taxon>Lasiosphaeriaceae</taxon>
        <taxon>Lasiosphaeria</taxon>
    </lineage>
</organism>
<comment type="caution">
    <text evidence="1">The sequence shown here is derived from an EMBL/GenBank/DDBJ whole genome shotgun (WGS) entry which is preliminary data.</text>
</comment>
<reference evidence="1" key="2">
    <citation type="submission" date="2023-06" db="EMBL/GenBank/DDBJ databases">
        <authorList>
            <consortium name="Lawrence Berkeley National Laboratory"/>
            <person name="Haridas S."/>
            <person name="Hensen N."/>
            <person name="Bonometti L."/>
            <person name="Westerberg I."/>
            <person name="Brannstrom I.O."/>
            <person name="Guillou S."/>
            <person name="Cros-Aarteil S."/>
            <person name="Calhoun S."/>
            <person name="Kuo A."/>
            <person name="Mondo S."/>
            <person name="Pangilinan J."/>
            <person name="Riley R."/>
            <person name="Labutti K."/>
            <person name="Andreopoulos B."/>
            <person name="Lipzen A."/>
            <person name="Chen C."/>
            <person name="Yanf M."/>
            <person name="Daum C."/>
            <person name="Ng V."/>
            <person name="Clum A."/>
            <person name="Steindorff A."/>
            <person name="Ohm R."/>
            <person name="Martin F."/>
            <person name="Silar P."/>
            <person name="Natvig D."/>
            <person name="Lalanne C."/>
            <person name="Gautier V."/>
            <person name="Ament-Velasquez S.L."/>
            <person name="Kruys A."/>
            <person name="Hutchinson M.I."/>
            <person name="Powell A.J."/>
            <person name="Barry K."/>
            <person name="Miller A.N."/>
            <person name="Grigoriev I.V."/>
            <person name="Debuchy R."/>
            <person name="Gladieux P."/>
            <person name="Thoren M.H."/>
            <person name="Johannesson H."/>
        </authorList>
    </citation>
    <scope>NUCLEOTIDE SEQUENCE</scope>
    <source>
        <strain evidence="1">CBS 955.72</strain>
    </source>
</reference>
<evidence type="ECO:0000313" key="2">
    <source>
        <dbReference type="Proteomes" id="UP001275084"/>
    </source>
</evidence>
<reference evidence="1" key="1">
    <citation type="journal article" date="2023" name="Mol. Phylogenet. Evol.">
        <title>Genome-scale phylogeny and comparative genomics of the fungal order Sordariales.</title>
        <authorList>
            <person name="Hensen N."/>
            <person name="Bonometti L."/>
            <person name="Westerberg I."/>
            <person name="Brannstrom I.O."/>
            <person name="Guillou S."/>
            <person name="Cros-Aarteil S."/>
            <person name="Calhoun S."/>
            <person name="Haridas S."/>
            <person name="Kuo A."/>
            <person name="Mondo S."/>
            <person name="Pangilinan J."/>
            <person name="Riley R."/>
            <person name="LaButti K."/>
            <person name="Andreopoulos B."/>
            <person name="Lipzen A."/>
            <person name="Chen C."/>
            <person name="Yan M."/>
            <person name="Daum C."/>
            <person name="Ng V."/>
            <person name="Clum A."/>
            <person name="Steindorff A."/>
            <person name="Ohm R.A."/>
            <person name="Martin F."/>
            <person name="Silar P."/>
            <person name="Natvig D.O."/>
            <person name="Lalanne C."/>
            <person name="Gautier V."/>
            <person name="Ament-Velasquez S.L."/>
            <person name="Kruys A."/>
            <person name="Hutchinson M.I."/>
            <person name="Powell A.J."/>
            <person name="Barry K."/>
            <person name="Miller A.N."/>
            <person name="Grigoriev I.V."/>
            <person name="Debuchy R."/>
            <person name="Gladieux P."/>
            <person name="Hiltunen Thoren M."/>
            <person name="Johannesson H."/>
        </authorList>
    </citation>
    <scope>NUCLEOTIDE SEQUENCE</scope>
    <source>
        <strain evidence="1">CBS 955.72</strain>
    </source>
</reference>
<proteinExistence type="predicted"/>
<keyword evidence="2" id="KW-1185">Reference proteome</keyword>
<evidence type="ECO:0000313" key="1">
    <source>
        <dbReference type="EMBL" id="KAK3352423.1"/>
    </source>
</evidence>
<sequence>MSGSGGSTILAPLDDSSIQAQGLLRQGSSSGSHRLHKRRLNRSSDEEYFHIPLSIPQSICHDSRGPRLPRNPYAYWISASKADDIWSRWTNWPAGGPRREINSDNGGLQVPLLGFIIGRVTRSNKPDTAGESDTQWYTCLDACCVASDTQAAIMDSNFTYLRPSRSCLDR</sequence>
<accession>A0AAJ0HGV0</accession>
<dbReference type="EMBL" id="JAUIQD010000004">
    <property type="protein sequence ID" value="KAK3352423.1"/>
    <property type="molecule type" value="Genomic_DNA"/>
</dbReference>
<gene>
    <name evidence="1" type="ORF">B0T25DRAFT_580350</name>
</gene>